<proteinExistence type="predicted"/>
<evidence type="ECO:0000256" key="1">
    <source>
        <dbReference type="SAM" id="MobiDB-lite"/>
    </source>
</evidence>
<protein>
    <submittedName>
        <fullName evidence="2">Uncharacterized protein</fullName>
    </submittedName>
</protein>
<dbReference type="EMBL" id="BMTL01000005">
    <property type="protein sequence ID" value="GGR76873.1"/>
    <property type="molecule type" value="Genomic_DNA"/>
</dbReference>
<sequence length="85" mass="8653">MDSDGTTLLGLIHSGPPTVGRPSEQVPPPLKPGDTVTLTADILGSVRSTVVPGTEPVPLPTGRRRPLLSGSGKGGHGRVRPPLSC</sequence>
<dbReference type="Proteomes" id="UP000606194">
    <property type="component" value="Unassembled WGS sequence"/>
</dbReference>
<evidence type="ECO:0000313" key="3">
    <source>
        <dbReference type="Proteomes" id="UP000606194"/>
    </source>
</evidence>
<dbReference type="AlphaFoldDB" id="A0A918FTE3"/>
<gene>
    <name evidence="2" type="ORF">GCM10010269_15110</name>
</gene>
<feature type="region of interest" description="Disordered" evidence="1">
    <location>
        <begin position="1"/>
        <end position="29"/>
    </location>
</feature>
<reference evidence="2" key="2">
    <citation type="submission" date="2020-09" db="EMBL/GenBank/DDBJ databases">
        <authorList>
            <person name="Sun Q."/>
            <person name="Ohkuma M."/>
        </authorList>
    </citation>
    <scope>NUCLEOTIDE SEQUENCE</scope>
    <source>
        <strain evidence="2">JCM 4386</strain>
    </source>
</reference>
<name>A0A918FTE3_9ACTN</name>
<accession>A0A918FTE3</accession>
<keyword evidence="3" id="KW-1185">Reference proteome</keyword>
<comment type="caution">
    <text evidence="2">The sequence shown here is derived from an EMBL/GenBank/DDBJ whole genome shotgun (WGS) entry which is preliminary data.</text>
</comment>
<evidence type="ECO:0000313" key="2">
    <source>
        <dbReference type="EMBL" id="GGR76873.1"/>
    </source>
</evidence>
<feature type="region of interest" description="Disordered" evidence="1">
    <location>
        <begin position="49"/>
        <end position="85"/>
    </location>
</feature>
<reference evidence="2" key="1">
    <citation type="journal article" date="2014" name="Int. J. Syst. Evol. Microbiol.">
        <title>Complete genome sequence of Corynebacterium casei LMG S-19264T (=DSM 44701T), isolated from a smear-ripened cheese.</title>
        <authorList>
            <consortium name="US DOE Joint Genome Institute (JGI-PGF)"/>
            <person name="Walter F."/>
            <person name="Albersmeier A."/>
            <person name="Kalinowski J."/>
            <person name="Ruckert C."/>
        </authorList>
    </citation>
    <scope>NUCLEOTIDE SEQUENCE</scope>
    <source>
        <strain evidence="2">JCM 4386</strain>
    </source>
</reference>
<organism evidence="2 3">
    <name type="scientific">Streptomyces humidus</name>
    <dbReference type="NCBI Taxonomy" id="52259"/>
    <lineage>
        <taxon>Bacteria</taxon>
        <taxon>Bacillati</taxon>
        <taxon>Actinomycetota</taxon>
        <taxon>Actinomycetes</taxon>
        <taxon>Kitasatosporales</taxon>
        <taxon>Streptomycetaceae</taxon>
        <taxon>Streptomyces</taxon>
    </lineage>
</organism>